<gene>
    <name evidence="1" type="ORF">BC938DRAFT_483281</name>
</gene>
<comment type="caution">
    <text evidence="1">The sequence shown here is derived from an EMBL/GenBank/DDBJ whole genome shotgun (WGS) entry which is preliminary data.</text>
</comment>
<dbReference type="Proteomes" id="UP000274822">
    <property type="component" value="Unassembled WGS sequence"/>
</dbReference>
<protein>
    <submittedName>
        <fullName evidence="1">Uncharacterized protein</fullName>
    </submittedName>
</protein>
<proteinExistence type="predicted"/>
<name>A0A433QCF3_9FUNG</name>
<evidence type="ECO:0000313" key="1">
    <source>
        <dbReference type="EMBL" id="RUS27414.1"/>
    </source>
</evidence>
<evidence type="ECO:0000313" key="2">
    <source>
        <dbReference type="Proteomes" id="UP000274822"/>
    </source>
</evidence>
<reference evidence="1 2" key="1">
    <citation type="journal article" date="2018" name="New Phytol.">
        <title>Phylogenomics of Endogonaceae and evolution of mycorrhizas within Mucoromycota.</title>
        <authorList>
            <person name="Chang Y."/>
            <person name="Desiro A."/>
            <person name="Na H."/>
            <person name="Sandor L."/>
            <person name="Lipzen A."/>
            <person name="Clum A."/>
            <person name="Barry K."/>
            <person name="Grigoriev I.V."/>
            <person name="Martin F.M."/>
            <person name="Stajich J.E."/>
            <person name="Smith M.E."/>
            <person name="Bonito G."/>
            <person name="Spatafora J.W."/>
        </authorList>
    </citation>
    <scope>NUCLEOTIDE SEQUENCE [LARGE SCALE GENOMIC DNA]</scope>
    <source>
        <strain evidence="1 2">AD002</strain>
    </source>
</reference>
<keyword evidence="2" id="KW-1185">Reference proteome</keyword>
<accession>A0A433QCF3</accession>
<organism evidence="1 2">
    <name type="scientific">Jimgerdemannia flammicorona</name>
    <dbReference type="NCBI Taxonomy" id="994334"/>
    <lineage>
        <taxon>Eukaryota</taxon>
        <taxon>Fungi</taxon>
        <taxon>Fungi incertae sedis</taxon>
        <taxon>Mucoromycota</taxon>
        <taxon>Mucoromycotina</taxon>
        <taxon>Endogonomycetes</taxon>
        <taxon>Endogonales</taxon>
        <taxon>Endogonaceae</taxon>
        <taxon>Jimgerdemannia</taxon>
    </lineage>
</organism>
<dbReference type="EMBL" id="RBNJ01008436">
    <property type="protein sequence ID" value="RUS27414.1"/>
    <property type="molecule type" value="Genomic_DNA"/>
</dbReference>
<sequence length="88" mass="10101">MKPVTTGGCTWPGSRTPRDLRTWYVSSRLEWNLGYTVLFRALQVTESIISTQKRKVSEYVPRLDLRRLLIVTCTNIENKGEEGKREGG</sequence>
<dbReference type="AlphaFoldDB" id="A0A433QCF3"/>